<accession>A0A1G5J753</accession>
<gene>
    <name evidence="1" type="ORF">SAMN02927903_02576</name>
</gene>
<reference evidence="1 2" key="1">
    <citation type="submission" date="2016-10" db="EMBL/GenBank/DDBJ databases">
        <authorList>
            <person name="de Groot N.N."/>
        </authorList>
    </citation>
    <scope>NUCLEOTIDE SEQUENCE [LARGE SCALE GENOMIC DNA]</scope>
    <source>
        <strain evidence="1 2">CGMCC 1.7031</strain>
    </source>
</reference>
<dbReference type="STRING" id="490189.SAMN02927903_02576"/>
<evidence type="ECO:0000313" key="2">
    <source>
        <dbReference type="Proteomes" id="UP000199354"/>
    </source>
</evidence>
<name>A0A1G5J753_9FLAO</name>
<evidence type="ECO:0000313" key="1">
    <source>
        <dbReference type="EMBL" id="SCY84034.1"/>
    </source>
</evidence>
<sequence length="41" mass="4502">MLFCAIILTYSVFVVKIAQLLGKQGVVGARLMSVLCPINQY</sequence>
<dbReference type="EMBL" id="FMVF01000012">
    <property type="protein sequence ID" value="SCY84034.1"/>
    <property type="molecule type" value="Genomic_DNA"/>
</dbReference>
<dbReference type="Proteomes" id="UP000199354">
    <property type="component" value="Unassembled WGS sequence"/>
</dbReference>
<keyword evidence="2" id="KW-1185">Reference proteome</keyword>
<protein>
    <submittedName>
        <fullName evidence="1">Uncharacterized protein</fullName>
    </submittedName>
</protein>
<proteinExistence type="predicted"/>
<dbReference type="AlphaFoldDB" id="A0A1G5J753"/>
<organism evidence="1 2">
    <name type="scientific">Flavobacterium caeni</name>
    <dbReference type="NCBI Taxonomy" id="490189"/>
    <lineage>
        <taxon>Bacteria</taxon>
        <taxon>Pseudomonadati</taxon>
        <taxon>Bacteroidota</taxon>
        <taxon>Flavobacteriia</taxon>
        <taxon>Flavobacteriales</taxon>
        <taxon>Flavobacteriaceae</taxon>
        <taxon>Flavobacterium</taxon>
    </lineage>
</organism>